<organism evidence="1 2">
    <name type="scientific">Hanamia caeni</name>
    <dbReference type="NCBI Taxonomy" id="2294116"/>
    <lineage>
        <taxon>Bacteria</taxon>
        <taxon>Pseudomonadati</taxon>
        <taxon>Bacteroidota</taxon>
        <taxon>Chitinophagia</taxon>
        <taxon>Chitinophagales</taxon>
        <taxon>Chitinophagaceae</taxon>
        <taxon>Hanamia</taxon>
    </lineage>
</organism>
<dbReference type="Pfam" id="PF19891">
    <property type="entry name" value="DUF6364"/>
    <property type="match status" value="1"/>
</dbReference>
<reference evidence="1 2" key="1">
    <citation type="submission" date="2018-11" db="EMBL/GenBank/DDBJ databases">
        <title>Draft genome sequence of Ferruginibacter sp. BO-59.</title>
        <authorList>
            <person name="Im W.T."/>
        </authorList>
    </citation>
    <scope>NUCLEOTIDE SEQUENCE [LARGE SCALE GENOMIC DNA]</scope>
    <source>
        <strain evidence="1 2">BO-59</strain>
    </source>
</reference>
<evidence type="ECO:0000313" key="1">
    <source>
        <dbReference type="EMBL" id="RNI35236.1"/>
    </source>
</evidence>
<proteinExistence type="predicted"/>
<protein>
    <submittedName>
        <fullName evidence="1">Uncharacterized protein</fullName>
    </submittedName>
</protein>
<dbReference type="InterPro" id="IPR045944">
    <property type="entry name" value="DUF6364"/>
</dbReference>
<accession>A0A3M9NBV4</accession>
<gene>
    <name evidence="1" type="ORF">EFY79_13340</name>
</gene>
<evidence type="ECO:0000313" key="2">
    <source>
        <dbReference type="Proteomes" id="UP000267223"/>
    </source>
</evidence>
<dbReference type="Proteomes" id="UP000267223">
    <property type="component" value="Unassembled WGS sequence"/>
</dbReference>
<comment type="caution">
    <text evidence="1">The sequence shown here is derived from an EMBL/GenBank/DDBJ whole genome shotgun (WGS) entry which is preliminary data.</text>
</comment>
<dbReference type="RefSeq" id="WP_123121223.1">
    <property type="nucleotide sequence ID" value="NZ_RJJR01000011.1"/>
</dbReference>
<sequence>MKTKLTLNIDDKIVARAKKESSKRKVSLSSVVEDYLDRFSKNNSHNKTENSGPSLLERIRKYTKNANPPKKDMDYKKAWHEHLDEKYGV</sequence>
<keyword evidence="2" id="KW-1185">Reference proteome</keyword>
<dbReference type="OrthoDB" id="87329at563835"/>
<dbReference type="AlphaFoldDB" id="A0A3M9NBV4"/>
<dbReference type="EMBL" id="RJJR01000011">
    <property type="protein sequence ID" value="RNI35236.1"/>
    <property type="molecule type" value="Genomic_DNA"/>
</dbReference>
<name>A0A3M9NBV4_9BACT</name>